<dbReference type="GO" id="GO:0005634">
    <property type="term" value="C:nucleus"/>
    <property type="evidence" value="ECO:0007669"/>
    <property type="project" value="TreeGrafter"/>
</dbReference>
<dbReference type="PANTHER" id="PTHR10539:SF0">
    <property type="entry name" value="26S PROTEASOME NON-ATPASE REGULATORY SUBUNIT 13"/>
    <property type="match status" value="1"/>
</dbReference>
<dbReference type="Proteomes" id="UP000245207">
    <property type="component" value="Unassembled WGS sequence"/>
</dbReference>
<dbReference type="EMBL" id="PKPP01012921">
    <property type="protein sequence ID" value="PWA41671.1"/>
    <property type="molecule type" value="Genomic_DNA"/>
</dbReference>
<dbReference type="STRING" id="35608.A0A2U1KY46"/>
<dbReference type="AlphaFoldDB" id="A0A2U1KY46"/>
<dbReference type="InterPro" id="IPR054179">
    <property type="entry name" value="PSD13_N"/>
</dbReference>
<dbReference type="PANTHER" id="PTHR10539">
    <property type="entry name" value="26S PROTEASOME NON-ATPASE REGULATORY SUBUNIT 13"/>
    <property type="match status" value="1"/>
</dbReference>
<dbReference type="GO" id="GO:0008541">
    <property type="term" value="C:proteasome regulatory particle, lid subcomplex"/>
    <property type="evidence" value="ECO:0007669"/>
    <property type="project" value="TreeGrafter"/>
</dbReference>
<accession>A0A2U1KY46</accession>
<evidence type="ECO:0000256" key="2">
    <source>
        <dbReference type="SAM" id="MobiDB-lite"/>
    </source>
</evidence>
<keyword evidence="5" id="KW-1185">Reference proteome</keyword>
<evidence type="ECO:0000313" key="5">
    <source>
        <dbReference type="Proteomes" id="UP000245207"/>
    </source>
</evidence>
<keyword evidence="1" id="KW-0647">Proteasome</keyword>
<feature type="region of interest" description="Disordered" evidence="2">
    <location>
        <begin position="1"/>
        <end position="24"/>
    </location>
</feature>
<feature type="domain" description="PSD13 N-terminal" evidence="3">
    <location>
        <begin position="164"/>
        <end position="198"/>
    </location>
</feature>
<dbReference type="GO" id="GO:0005198">
    <property type="term" value="F:structural molecule activity"/>
    <property type="evidence" value="ECO:0007669"/>
    <property type="project" value="TreeGrafter"/>
</dbReference>
<comment type="caution">
    <text evidence="4">The sequence shown here is derived from an EMBL/GenBank/DDBJ whole genome shotgun (WGS) entry which is preliminary data.</text>
</comment>
<dbReference type="InterPro" id="IPR035298">
    <property type="entry name" value="PSMD13"/>
</dbReference>
<dbReference type="GO" id="GO:0006511">
    <property type="term" value="P:ubiquitin-dependent protein catabolic process"/>
    <property type="evidence" value="ECO:0007669"/>
    <property type="project" value="TreeGrafter"/>
</dbReference>
<organism evidence="4 5">
    <name type="scientific">Artemisia annua</name>
    <name type="common">Sweet wormwood</name>
    <dbReference type="NCBI Taxonomy" id="35608"/>
    <lineage>
        <taxon>Eukaryota</taxon>
        <taxon>Viridiplantae</taxon>
        <taxon>Streptophyta</taxon>
        <taxon>Embryophyta</taxon>
        <taxon>Tracheophyta</taxon>
        <taxon>Spermatophyta</taxon>
        <taxon>Magnoliopsida</taxon>
        <taxon>eudicotyledons</taxon>
        <taxon>Gunneridae</taxon>
        <taxon>Pentapetalae</taxon>
        <taxon>asterids</taxon>
        <taxon>campanulids</taxon>
        <taxon>Asterales</taxon>
        <taxon>Asteraceae</taxon>
        <taxon>Asteroideae</taxon>
        <taxon>Anthemideae</taxon>
        <taxon>Artemisiinae</taxon>
        <taxon>Artemisia</taxon>
    </lineage>
</organism>
<evidence type="ECO:0000313" key="4">
    <source>
        <dbReference type="EMBL" id="PWA41671.1"/>
    </source>
</evidence>
<dbReference type="GO" id="GO:0005829">
    <property type="term" value="C:cytosol"/>
    <property type="evidence" value="ECO:0007669"/>
    <property type="project" value="TreeGrafter"/>
</dbReference>
<proteinExistence type="predicted"/>
<dbReference type="Pfam" id="PF22037">
    <property type="entry name" value="PSD13_N"/>
    <property type="match status" value="1"/>
</dbReference>
<name>A0A2U1KY46_ARTAN</name>
<reference evidence="4 5" key="1">
    <citation type="journal article" date="2018" name="Mol. Plant">
        <title>The genome of Artemisia annua provides insight into the evolution of Asteraceae family and artemisinin biosynthesis.</title>
        <authorList>
            <person name="Shen Q."/>
            <person name="Zhang L."/>
            <person name="Liao Z."/>
            <person name="Wang S."/>
            <person name="Yan T."/>
            <person name="Shi P."/>
            <person name="Liu M."/>
            <person name="Fu X."/>
            <person name="Pan Q."/>
            <person name="Wang Y."/>
            <person name="Lv Z."/>
            <person name="Lu X."/>
            <person name="Zhang F."/>
            <person name="Jiang W."/>
            <person name="Ma Y."/>
            <person name="Chen M."/>
            <person name="Hao X."/>
            <person name="Li L."/>
            <person name="Tang Y."/>
            <person name="Lv G."/>
            <person name="Zhou Y."/>
            <person name="Sun X."/>
            <person name="Brodelius P.E."/>
            <person name="Rose J.K.C."/>
            <person name="Tang K."/>
        </authorList>
    </citation>
    <scope>NUCLEOTIDE SEQUENCE [LARGE SCALE GENOMIC DNA]</scope>
    <source>
        <strain evidence="5">cv. Huhao1</strain>
        <tissue evidence="4">Leaf</tissue>
    </source>
</reference>
<gene>
    <name evidence="4" type="ORF">CTI12_AA551950</name>
</gene>
<sequence>MESRREKNNKRGKQNNAPGRRMAKDRGLWVESWKTGVVKMGKYPIYRVNIGEKRNRHINKCREELKGKITKVIQEEACEVMEKKVKPHGYLQNFLVTLKSKMLNNDMVVPSGSGVYAVYDSNGDMQFLGLSRNNQSSVVFHKKSVPHLCASVKTANALNVFLLDSFKMDLAFDLSLSALLGENIYNFGELLAHPIHNYNFAEELLISRQLWMRYVICDLKKIQICDLCNQILDSKNTVNSNDNYATPSRNFDSVTVAT</sequence>
<evidence type="ECO:0000259" key="3">
    <source>
        <dbReference type="Pfam" id="PF22037"/>
    </source>
</evidence>
<evidence type="ECO:0000256" key="1">
    <source>
        <dbReference type="ARBA" id="ARBA00022942"/>
    </source>
</evidence>
<protein>
    <submittedName>
        <fullName evidence="4">CAX-interacting protein 2</fullName>
    </submittedName>
</protein>